<proteinExistence type="predicted"/>
<feature type="transmembrane region" description="Helical" evidence="1">
    <location>
        <begin position="12"/>
        <end position="31"/>
    </location>
</feature>
<reference evidence="2" key="1">
    <citation type="submission" date="2018-05" db="EMBL/GenBank/DDBJ databases">
        <authorList>
            <person name="Lanie J.A."/>
            <person name="Ng W.-L."/>
            <person name="Kazmierczak K.M."/>
            <person name="Andrzejewski T.M."/>
            <person name="Davidsen T.M."/>
            <person name="Wayne K.J."/>
            <person name="Tettelin H."/>
            <person name="Glass J.I."/>
            <person name="Rusch D."/>
            <person name="Podicherti R."/>
            <person name="Tsui H.-C.T."/>
            <person name="Winkler M.E."/>
        </authorList>
    </citation>
    <scope>NUCLEOTIDE SEQUENCE</scope>
</reference>
<gene>
    <name evidence="2" type="ORF">METZ01_LOCUS27368</name>
</gene>
<sequence>MTLMPRIHVKAAFVVLVLHDLLKGLLQWITIKY</sequence>
<organism evidence="2">
    <name type="scientific">marine metagenome</name>
    <dbReference type="NCBI Taxonomy" id="408172"/>
    <lineage>
        <taxon>unclassified sequences</taxon>
        <taxon>metagenomes</taxon>
        <taxon>ecological metagenomes</taxon>
    </lineage>
</organism>
<evidence type="ECO:0000256" key="1">
    <source>
        <dbReference type="SAM" id="Phobius"/>
    </source>
</evidence>
<name>A0A381Q6L8_9ZZZZ</name>
<dbReference type="EMBL" id="UINC01001213">
    <property type="protein sequence ID" value="SUZ74514.1"/>
    <property type="molecule type" value="Genomic_DNA"/>
</dbReference>
<keyword evidence="1" id="KW-0812">Transmembrane</keyword>
<keyword evidence="1" id="KW-0472">Membrane</keyword>
<accession>A0A381Q6L8</accession>
<keyword evidence="1" id="KW-1133">Transmembrane helix</keyword>
<dbReference type="AlphaFoldDB" id="A0A381Q6L8"/>
<evidence type="ECO:0000313" key="2">
    <source>
        <dbReference type="EMBL" id="SUZ74514.1"/>
    </source>
</evidence>
<protein>
    <submittedName>
        <fullName evidence="2">Uncharacterized protein</fullName>
    </submittedName>
</protein>